<dbReference type="EMBL" id="BPLR01019937">
    <property type="protein sequence ID" value="GIX73296.1"/>
    <property type="molecule type" value="Genomic_DNA"/>
</dbReference>
<sequence length="160" mass="18637">MLFVNEELEESKPVFSVPKKVQPETDDDMVRRIKTMLGEYVHESELHKNTDENEVTSNRILPEVKELTESFEKKADDKSILNNDETTDHHTDYAHDSVSDASSTNSRRCSLKRQCKERISLLDYNPMFTLRTKRIKVNPSSKGKPSENLDVCIFMDLFFY</sequence>
<dbReference type="Proteomes" id="UP001054945">
    <property type="component" value="Unassembled WGS sequence"/>
</dbReference>
<organism evidence="2 3">
    <name type="scientific">Caerostris extrusa</name>
    <name type="common">Bark spider</name>
    <name type="synonym">Caerostris bankana</name>
    <dbReference type="NCBI Taxonomy" id="172846"/>
    <lineage>
        <taxon>Eukaryota</taxon>
        <taxon>Metazoa</taxon>
        <taxon>Ecdysozoa</taxon>
        <taxon>Arthropoda</taxon>
        <taxon>Chelicerata</taxon>
        <taxon>Arachnida</taxon>
        <taxon>Araneae</taxon>
        <taxon>Araneomorphae</taxon>
        <taxon>Entelegynae</taxon>
        <taxon>Araneoidea</taxon>
        <taxon>Araneidae</taxon>
        <taxon>Caerostris</taxon>
    </lineage>
</organism>
<dbReference type="Gene3D" id="6.10.250.2670">
    <property type="match status" value="1"/>
</dbReference>
<name>A0AAV4MMN7_CAEEX</name>
<evidence type="ECO:0000313" key="2">
    <source>
        <dbReference type="EMBL" id="GIX73296.1"/>
    </source>
</evidence>
<keyword evidence="3" id="KW-1185">Reference proteome</keyword>
<evidence type="ECO:0000256" key="1">
    <source>
        <dbReference type="SAM" id="MobiDB-lite"/>
    </source>
</evidence>
<reference evidence="2 3" key="1">
    <citation type="submission" date="2021-06" db="EMBL/GenBank/DDBJ databases">
        <title>Caerostris extrusa draft genome.</title>
        <authorList>
            <person name="Kono N."/>
            <person name="Arakawa K."/>
        </authorList>
    </citation>
    <scope>NUCLEOTIDE SEQUENCE [LARGE SCALE GENOMIC DNA]</scope>
</reference>
<accession>A0AAV4MMN7</accession>
<feature type="region of interest" description="Disordered" evidence="1">
    <location>
        <begin position="71"/>
        <end position="106"/>
    </location>
</feature>
<dbReference type="AlphaFoldDB" id="A0AAV4MMN7"/>
<comment type="caution">
    <text evidence="2">The sequence shown here is derived from an EMBL/GenBank/DDBJ whole genome shotgun (WGS) entry which is preliminary data.</text>
</comment>
<protein>
    <submittedName>
        <fullName evidence="2">Uncharacterized protein</fullName>
    </submittedName>
</protein>
<gene>
    <name evidence="2" type="primary">AVEN_128051_1</name>
    <name evidence="2" type="ORF">CEXT_611901</name>
</gene>
<proteinExistence type="predicted"/>
<feature type="compositionally biased region" description="Basic and acidic residues" evidence="1">
    <location>
        <begin position="86"/>
        <end position="98"/>
    </location>
</feature>
<evidence type="ECO:0000313" key="3">
    <source>
        <dbReference type="Proteomes" id="UP001054945"/>
    </source>
</evidence>